<dbReference type="OrthoDB" id="1414794at2"/>
<keyword evidence="2" id="KW-1185">Reference proteome</keyword>
<gene>
    <name evidence="1" type="ORF">CJ263_17030</name>
</gene>
<dbReference type="AlphaFoldDB" id="A0A223V8S1"/>
<proteinExistence type="predicted"/>
<evidence type="ECO:0000313" key="2">
    <source>
        <dbReference type="Proteomes" id="UP000215244"/>
    </source>
</evidence>
<accession>A0A223V8S1</accession>
<protein>
    <submittedName>
        <fullName evidence="1">Uncharacterized protein</fullName>
    </submittedName>
</protein>
<name>A0A223V8S1_9FLAO</name>
<dbReference type="Proteomes" id="UP000215244">
    <property type="component" value="Chromosome"/>
</dbReference>
<evidence type="ECO:0000313" key="1">
    <source>
        <dbReference type="EMBL" id="ASV31781.1"/>
    </source>
</evidence>
<dbReference type="RefSeq" id="WP_094998369.1">
    <property type="nucleotide sequence ID" value="NZ_BMJL01000010.1"/>
</dbReference>
<dbReference type="KEGG" id="marb:CJ263_17030"/>
<sequence>MAKFFRKIRLNLLSEGKTGKYLKYAVGEIILVVIGISSKMPSLQELDIATDKKLLSDLFATKMMIGVQNELILDTQSRNQELIALVEAELKK</sequence>
<organism evidence="1 2">
    <name type="scientific">Maribacter cobaltidurans</name>
    <dbReference type="NCBI Taxonomy" id="1178778"/>
    <lineage>
        <taxon>Bacteria</taxon>
        <taxon>Pseudomonadati</taxon>
        <taxon>Bacteroidota</taxon>
        <taxon>Flavobacteriia</taxon>
        <taxon>Flavobacteriales</taxon>
        <taxon>Flavobacteriaceae</taxon>
        <taxon>Maribacter</taxon>
    </lineage>
</organism>
<reference evidence="1 2" key="1">
    <citation type="submission" date="2017-08" db="EMBL/GenBank/DDBJ databases">
        <title>The complete genome sequence of Maribacter sp. B1, isolated from deep-sea sediment.</title>
        <authorList>
            <person name="Wu Y.-H."/>
            <person name="Cheng H."/>
            <person name="Xu X.-W."/>
        </authorList>
    </citation>
    <scope>NUCLEOTIDE SEQUENCE [LARGE SCALE GENOMIC DNA]</scope>
    <source>
        <strain evidence="1 2">B1</strain>
    </source>
</reference>
<dbReference type="EMBL" id="CP022957">
    <property type="protein sequence ID" value="ASV31781.1"/>
    <property type="molecule type" value="Genomic_DNA"/>
</dbReference>